<keyword evidence="7" id="KW-0732">Signal</keyword>
<feature type="compositionally biased region" description="Polar residues" evidence="5">
    <location>
        <begin position="1647"/>
        <end position="1658"/>
    </location>
</feature>
<evidence type="ECO:0000256" key="4">
    <source>
        <dbReference type="ARBA" id="ARBA00023136"/>
    </source>
</evidence>
<feature type="compositionally biased region" description="Acidic residues" evidence="5">
    <location>
        <begin position="1410"/>
        <end position="1425"/>
    </location>
</feature>
<sequence>MARFVLLWLSFLTVKAHQTCTKGRLFVADKDASKVHVLDLDDADGVVVASLDAPIAGARLMATDTDMATVIAIDRGSSAQGSVHFYSPGLSADDHGDHVDVVKSTPRAHDYTLTGWNPTHTTYSAGYVNVFMDGVWSSDLSEDMHNSSAVFVKESSLSTTPVVVEVPIDGAHHGVSYALSDDHFVMSVSTDGRKMRVDGTSSLPGSFAVASAAGAVLQEIGDESSPSCPAFHGAAKIGNTFVTGCGSGGWLRGTYTGQASEPVSWERVAFPKPNASLEYRSGTVRKYTPGSLFLADLYPLGLSAPRYVAPISPTGSVAAGSLLEVTRSTSENDVCHWAVDQAVADDGTHVAVLTKDGSLSVAEVDGNVAGTTAVASVFDNAIDCADTAMVAGHGVVHIVAGGVSPRLLTVDLAEVLGGHADHAVSSTSLSFTPASRAALALPSSMACAPEGHGHGHDHDHDHDDETSSTSMLTATLALLLGAMLWKAMRDLRVGDLRVASENCAKALTHLRLCPMRREDQGELMSLLMEAAGLTRHGRIGLEAFQVLCIQARDRLALLRFEEFHALEEFNPTSQDASAFRPLASATHSAAAAKAEEGDSDELEVQLAPTTPAHSTRPTLVGDFMYYVATNGRPSPVHIMARGHCARLAATWTSGVFRRALRLLRLPSDYVLSLQSHQLAPVLAEYLGVTLETAEDAGRESPAAQIGESLDSVLAAIRRRQEEAMPRPAPARPGKDEDALAGASDDAAVAEDVMGLSSQVFRNHNTIMRRLDVQEALLRQALSQGFSRSHALPRKVSAMSGKGSLSAKGSSIVLTSYTAEDLEKKESAALLHAQHAMRKFASKVSRGVHQVHQGADSCMKRVAQHHAFEGFFALVVISNAIFIGIDVHHSVTYDGDRPFSYKVAQYTYTVLFCGELMVRVVALRWQFFWSADWMWSVLDVFIVVTSLWEVAVDIVSMVYQENGGIDSISGLTNMKSFRIIRLTRLLKTVQFVRIFRFVMALRMLVTSIISTLKALFWALILLGLIVYEVSWFSEDMFQVVAEFCNRSEREGQARFKNDVMQRWIVDTFPSCVYGGMPKKGVQDLWQAWALDLGLRENEDKVQLYHPKARTPWTWWHAEMDDVGQWLSQDRVDSKMCEHMTYSEDRLKDLRFLDLSAHEIAVVTGAAVSPAKYAVMCCPFCGGGGADWEHVTWNCSQAPRPEGLSKSSCHDILQDITVEKGGFTVKFGGGLCVLVGQEVPTQFFNVCSFFPKTQKKKVEEDMQEKSDVKEVIRESLVMQLSRYELERAKGKGKATAGKARSAIKEGKSCRIMYHFADDLPFYTARGLEARALRLLGHKDFKDLKNGKHFTGDDFSDEESTEEDRLSSLLYTHLIKDHVKEIESTGWGCSTFEALAGKNDSINAGDDDHQNEPDLDDHELFDDYDEDGNLLRAPATKDGSDVDWEAAHRAAEERWDEGEGEEEEAWVGEQETEEQAMEEGEDYVTTDGQQDWEGDGGAVVAAEEQWDEGEGEEEEEKGDTGALEADGGEGPAPFFARSGSSFDAGQWLDADGHWHSNIESPAPEVVPEDAAWDEEAWGADDDDDNEAWKAQAILEENDEFFQDPEKDQAAAAAWEEDEPETAEDAGTWEEDYEGPGHSSEWIEWPKAEVSNVTSEYPYSTEETPKTAAVPSDVPEATPEPAAESIPTETPEFYLPTLKLTGVPKGVLGAAFGAQKPVIPHKQRLLVAAHKALDLEVKGKPNEKTAAAKEGLSSEPKEKPANKKKPGPKPKTPKTNSQEAPKGCKRPDTIYNIERKRFFATLEPGLKQAEKQKRPEDWFQEELPGTRMEYHYNAGTYYILENPSGSILFDYPAIKAEGFAKGGKGKQQPSNAKGGEAEGLAKGGKGKQQPSNAKGGEAEGSAKAGKGKAPSNAKGGKGKQQPSNAKGGEAEGHDANGGKEKQPSNAEGRGEAEGHDAKGGKEGPSNAKGGDAKGDKARNTAKGGKASKGGDEGGGAPDLCTTPPPKQQTTNPDALHTGTPPSEPKNPNQATGKEGFKPGKGNGDRGSKRAPSTSGEADDRRVERRVSFGQDTGISTISDGSGPVDMQPLTTALSALMDPEGDFAKVWWPNGVLPLLDQWFEFLKAFMLDRDMASIEVEPYYEELSESTTKEKFTELPLCIIREKYERAPGGKKFIEDILKSQVGRKHPQSDDENMMIYKVFDSVASSSATINRVGNRTCARAQVGNNRAERAAVAESIQSKVASMGKPMLFQTAQKGYATWWTKPFRLQEGSRIAASRTRIQKMIFSMAPLADCLEAMLAYKADPLKDFQRQVLDAEAIWQGKAAAKRKQEKAAEKKSEKKNQNEAAPSREYDFQAGDDDWDDDEEDQEDWEEAEEEETGNEEADPKRARL</sequence>
<feature type="region of interest" description="Disordered" evidence="5">
    <location>
        <begin position="1856"/>
        <end position="2081"/>
    </location>
</feature>
<feature type="transmembrane region" description="Helical" evidence="6">
    <location>
        <begin position="1002"/>
        <end position="1026"/>
    </location>
</feature>
<dbReference type="OrthoDB" id="428510at2759"/>
<feature type="transmembrane region" description="Helical" evidence="6">
    <location>
        <begin position="932"/>
        <end position="951"/>
    </location>
</feature>
<feature type="region of interest" description="Disordered" evidence="5">
    <location>
        <begin position="1398"/>
        <end position="1558"/>
    </location>
</feature>
<proteinExistence type="predicted"/>
<dbReference type="SUPFAM" id="SSF81324">
    <property type="entry name" value="Voltage-gated potassium channels"/>
    <property type="match status" value="1"/>
</dbReference>
<feature type="chain" id="PRO_5012005662" evidence="7">
    <location>
        <begin position="17"/>
        <end position="2387"/>
    </location>
</feature>
<feature type="region of interest" description="Disordered" evidence="5">
    <location>
        <begin position="1799"/>
        <end position="1819"/>
    </location>
</feature>
<dbReference type="Gene3D" id="1.20.120.350">
    <property type="entry name" value="Voltage-gated potassium channels. Chain C"/>
    <property type="match status" value="1"/>
</dbReference>
<evidence type="ECO:0000256" key="3">
    <source>
        <dbReference type="ARBA" id="ARBA00022989"/>
    </source>
</evidence>
<keyword evidence="10" id="KW-1185">Reference proteome</keyword>
<feature type="compositionally biased region" description="Basic and acidic residues" evidence="5">
    <location>
        <begin position="2030"/>
        <end position="2043"/>
    </location>
</feature>
<comment type="subcellular location">
    <subcellularLocation>
        <location evidence="1">Membrane</location>
        <topology evidence="1">Multi-pass membrane protein</topology>
    </subcellularLocation>
</comment>
<protein>
    <submittedName>
        <fullName evidence="9">Sodium channel protein 60E</fullName>
    </submittedName>
</protein>
<dbReference type="GO" id="GO:0005248">
    <property type="term" value="F:voltage-gated sodium channel activity"/>
    <property type="evidence" value="ECO:0007669"/>
    <property type="project" value="TreeGrafter"/>
</dbReference>
<dbReference type="PANTHER" id="PTHR10037:SF62">
    <property type="entry name" value="SODIUM CHANNEL PROTEIN 60E"/>
    <property type="match status" value="1"/>
</dbReference>
<evidence type="ECO:0000313" key="10">
    <source>
        <dbReference type="Proteomes" id="UP000186817"/>
    </source>
</evidence>
<feature type="compositionally biased region" description="Acidic residues" evidence="5">
    <location>
        <begin position="2352"/>
        <end position="2379"/>
    </location>
</feature>
<keyword evidence="3 6" id="KW-1133">Transmembrane helix</keyword>
<gene>
    <name evidence="9" type="primary">NaCP60E</name>
    <name evidence="9" type="ORF">AK812_SmicGene6681</name>
</gene>
<evidence type="ECO:0000256" key="1">
    <source>
        <dbReference type="ARBA" id="ARBA00004141"/>
    </source>
</evidence>
<dbReference type="Proteomes" id="UP000186817">
    <property type="component" value="Unassembled WGS sequence"/>
</dbReference>
<feature type="compositionally biased region" description="Basic and acidic residues" evidence="5">
    <location>
        <begin position="2053"/>
        <end position="2062"/>
    </location>
</feature>
<keyword evidence="9" id="KW-0813">Transport</keyword>
<dbReference type="InterPro" id="IPR043203">
    <property type="entry name" value="VGCC_Ca_Na"/>
</dbReference>
<evidence type="ECO:0000313" key="9">
    <source>
        <dbReference type="EMBL" id="OLQ09713.1"/>
    </source>
</evidence>
<accession>A0A1Q9EQJ9</accession>
<evidence type="ECO:0000256" key="2">
    <source>
        <dbReference type="ARBA" id="ARBA00022692"/>
    </source>
</evidence>
<dbReference type="InterPro" id="IPR027359">
    <property type="entry name" value="Volt_channel_dom_sf"/>
</dbReference>
<organism evidence="9 10">
    <name type="scientific">Symbiodinium microadriaticum</name>
    <name type="common">Dinoflagellate</name>
    <name type="synonym">Zooxanthella microadriatica</name>
    <dbReference type="NCBI Taxonomy" id="2951"/>
    <lineage>
        <taxon>Eukaryota</taxon>
        <taxon>Sar</taxon>
        <taxon>Alveolata</taxon>
        <taxon>Dinophyceae</taxon>
        <taxon>Suessiales</taxon>
        <taxon>Symbiodiniaceae</taxon>
        <taxon>Symbiodinium</taxon>
    </lineage>
</organism>
<evidence type="ECO:0000259" key="8">
    <source>
        <dbReference type="Pfam" id="PF00520"/>
    </source>
</evidence>
<feature type="compositionally biased region" description="Acidic residues" evidence="5">
    <location>
        <begin position="1451"/>
        <end position="1491"/>
    </location>
</feature>
<keyword evidence="9" id="KW-0406">Ion transport</keyword>
<feature type="region of interest" description="Disordered" evidence="5">
    <location>
        <begin position="447"/>
        <end position="467"/>
    </location>
</feature>
<comment type="caution">
    <text evidence="9">The sequence shown here is derived from an EMBL/GenBank/DDBJ whole genome shotgun (WGS) entry which is preliminary data.</text>
</comment>
<keyword evidence="2 6" id="KW-0812">Transmembrane</keyword>
<feature type="region of interest" description="Disordered" evidence="5">
    <location>
        <begin position="2324"/>
        <end position="2387"/>
    </location>
</feature>
<evidence type="ECO:0000256" key="7">
    <source>
        <dbReference type="SAM" id="SignalP"/>
    </source>
</evidence>
<reference evidence="9 10" key="1">
    <citation type="submission" date="2016-02" db="EMBL/GenBank/DDBJ databases">
        <title>Genome analysis of coral dinoflagellate symbionts highlights evolutionary adaptations to a symbiotic lifestyle.</title>
        <authorList>
            <person name="Aranda M."/>
            <person name="Li Y."/>
            <person name="Liew Y.J."/>
            <person name="Baumgarten S."/>
            <person name="Simakov O."/>
            <person name="Wilson M."/>
            <person name="Piel J."/>
            <person name="Ashoor H."/>
            <person name="Bougouffa S."/>
            <person name="Bajic V.B."/>
            <person name="Ryu T."/>
            <person name="Ravasi T."/>
            <person name="Bayer T."/>
            <person name="Micklem G."/>
            <person name="Kim H."/>
            <person name="Bhak J."/>
            <person name="Lajeunesse T.C."/>
            <person name="Voolstra C.R."/>
        </authorList>
    </citation>
    <scope>NUCLEOTIDE SEQUENCE [LARGE SCALE GENOMIC DNA]</scope>
    <source>
        <strain evidence="9 10">CCMP2467</strain>
    </source>
</reference>
<feature type="region of interest" description="Disordered" evidence="5">
    <location>
        <begin position="1729"/>
        <end position="1785"/>
    </location>
</feature>
<feature type="compositionally biased region" description="Acidic residues" evidence="5">
    <location>
        <begin position="1611"/>
        <end position="1630"/>
    </location>
</feature>
<name>A0A1Q9EQJ9_SYMMI</name>
<evidence type="ECO:0000256" key="5">
    <source>
        <dbReference type="SAM" id="MobiDB-lite"/>
    </source>
</evidence>
<keyword evidence="9" id="KW-0407">Ion channel</keyword>
<feature type="compositionally biased region" description="Polar residues" evidence="5">
    <location>
        <begin position="2065"/>
        <end position="2075"/>
    </location>
</feature>
<feature type="compositionally biased region" description="Basic and acidic residues" evidence="5">
    <location>
        <begin position="1804"/>
        <end position="1813"/>
    </location>
</feature>
<feature type="compositionally biased region" description="Basic residues" evidence="5">
    <location>
        <begin position="1758"/>
        <end position="1768"/>
    </location>
</feature>
<feature type="compositionally biased region" description="Basic and acidic residues" evidence="5">
    <location>
        <begin position="1924"/>
        <end position="1957"/>
    </location>
</feature>
<keyword evidence="4 6" id="KW-0472">Membrane</keyword>
<feature type="transmembrane region" description="Helical" evidence="6">
    <location>
        <begin position="866"/>
        <end position="884"/>
    </location>
</feature>
<dbReference type="EMBL" id="LSRX01000092">
    <property type="protein sequence ID" value="OLQ09713.1"/>
    <property type="molecule type" value="Genomic_DNA"/>
</dbReference>
<feature type="signal peptide" evidence="7">
    <location>
        <begin position="1"/>
        <end position="16"/>
    </location>
</feature>
<feature type="compositionally biased region" description="Basic and acidic residues" evidence="5">
    <location>
        <begin position="2327"/>
        <end position="2349"/>
    </location>
</feature>
<dbReference type="Pfam" id="PF00520">
    <property type="entry name" value="Ion_trans"/>
    <property type="match status" value="1"/>
</dbReference>
<feature type="compositionally biased region" description="Basic and acidic residues" evidence="5">
    <location>
        <begin position="1729"/>
        <end position="1743"/>
    </location>
</feature>
<dbReference type="InterPro" id="IPR005821">
    <property type="entry name" value="Ion_trans_dom"/>
</dbReference>
<feature type="region of interest" description="Disordered" evidence="5">
    <location>
        <begin position="1593"/>
        <end position="1686"/>
    </location>
</feature>
<evidence type="ECO:0000256" key="6">
    <source>
        <dbReference type="SAM" id="Phobius"/>
    </source>
</evidence>
<dbReference type="PANTHER" id="PTHR10037">
    <property type="entry name" value="VOLTAGE-GATED CATION CHANNEL CALCIUM AND SODIUM"/>
    <property type="match status" value="1"/>
</dbReference>
<feature type="domain" description="Ion transport" evidence="8">
    <location>
        <begin position="864"/>
        <end position="1072"/>
    </location>
</feature>
<feature type="compositionally biased region" description="Basic and acidic residues" evidence="5">
    <location>
        <begin position="451"/>
        <end position="465"/>
    </location>
</feature>
<feature type="compositionally biased region" description="Acidic residues" evidence="5">
    <location>
        <begin position="1501"/>
        <end position="1514"/>
    </location>
</feature>
<dbReference type="GO" id="GO:0001518">
    <property type="term" value="C:voltage-gated sodium channel complex"/>
    <property type="evidence" value="ECO:0007669"/>
    <property type="project" value="TreeGrafter"/>
</dbReference>
<feature type="compositionally biased region" description="Low complexity" evidence="5">
    <location>
        <begin position="1888"/>
        <end position="1910"/>
    </location>
</feature>
<feature type="transmembrane region" description="Helical" evidence="6">
    <location>
        <begin position="905"/>
        <end position="926"/>
    </location>
</feature>